<proteinExistence type="predicted"/>
<dbReference type="AlphaFoldDB" id="A0A4Y4DPM2"/>
<comment type="caution">
    <text evidence="1">The sequence shown here is derived from an EMBL/GenBank/DDBJ whole genome shotgun (WGS) entry which is preliminary data.</text>
</comment>
<evidence type="ECO:0000313" key="1">
    <source>
        <dbReference type="EMBL" id="GED04521.1"/>
    </source>
</evidence>
<organism evidence="1 2">
    <name type="scientific">Glutamicibacter uratoxydans</name>
    <name type="common">Arthrobacter uratoxydans</name>
    <dbReference type="NCBI Taxonomy" id="43667"/>
    <lineage>
        <taxon>Bacteria</taxon>
        <taxon>Bacillati</taxon>
        <taxon>Actinomycetota</taxon>
        <taxon>Actinomycetes</taxon>
        <taxon>Micrococcales</taxon>
        <taxon>Micrococcaceae</taxon>
        <taxon>Glutamicibacter</taxon>
    </lineage>
</organism>
<sequence length="167" mass="18284">MADPITISNFGDPVDLLLHILEPLKAKGVHVYPGFEDDMELPAVVPLISRRSGEAAFLGHDIGEMRVALLELNTITEGPDADSDCHDLQEACRKLIVEAWLNQTEVPGVGVINRITNTIIGSAVSDWQTSTGVVQYANLPAGAQRFEAVYRLLIRPPRSSKPVNRFI</sequence>
<dbReference type="Proteomes" id="UP000316612">
    <property type="component" value="Unassembled WGS sequence"/>
</dbReference>
<dbReference type="OrthoDB" id="5145269at2"/>
<name>A0A4Y4DPM2_GLUUR</name>
<evidence type="ECO:0000313" key="2">
    <source>
        <dbReference type="Proteomes" id="UP000316612"/>
    </source>
</evidence>
<dbReference type="RefSeq" id="WP_141360765.1">
    <property type="nucleotide sequence ID" value="NZ_BAAAJL010000007.1"/>
</dbReference>
<gene>
    <name evidence="1" type="ORF">AUR04nite_00530</name>
</gene>
<protein>
    <submittedName>
        <fullName evidence="1">Uncharacterized protein</fullName>
    </submittedName>
</protein>
<dbReference type="EMBL" id="BJNY01000001">
    <property type="protein sequence ID" value="GED04521.1"/>
    <property type="molecule type" value="Genomic_DNA"/>
</dbReference>
<accession>A0A4Y4DPM2</accession>
<reference evidence="1 2" key="1">
    <citation type="submission" date="2019-06" db="EMBL/GenBank/DDBJ databases">
        <title>Whole genome shotgun sequence of Glutamicibacter uratoxydans NBRC 15515.</title>
        <authorList>
            <person name="Hosoyama A."/>
            <person name="Uohara A."/>
            <person name="Ohji S."/>
            <person name="Ichikawa N."/>
        </authorList>
    </citation>
    <scope>NUCLEOTIDE SEQUENCE [LARGE SCALE GENOMIC DNA]</scope>
    <source>
        <strain evidence="1 2">NBRC 15515</strain>
    </source>
</reference>
<keyword evidence="2" id="KW-1185">Reference proteome</keyword>